<accession>A0ABQ9IUX9</accession>
<dbReference type="Gene3D" id="6.20.210.20">
    <property type="entry name" value="THAP domain"/>
    <property type="match status" value="1"/>
</dbReference>
<evidence type="ECO:0000313" key="9">
    <source>
        <dbReference type="Proteomes" id="UP001162164"/>
    </source>
</evidence>
<feature type="region of interest" description="Disordered" evidence="6">
    <location>
        <begin position="79"/>
        <end position="100"/>
    </location>
</feature>
<sequence length="119" mass="13687">MVMCWVLGCKHYNVRERCKFYKFPKDVKERDKWIRLLRRNKKPGPGASVCSCHFRDGVKSNGPEIFAHDVSRRGQLLFTPTEKQKTKSNPMQSNSPSLAGSTELSEVKYVLNHNMLACL</sequence>
<evidence type="ECO:0000256" key="4">
    <source>
        <dbReference type="ARBA" id="ARBA00023125"/>
    </source>
</evidence>
<feature type="compositionally biased region" description="Polar residues" evidence="6">
    <location>
        <begin position="87"/>
        <end position="100"/>
    </location>
</feature>
<evidence type="ECO:0000256" key="2">
    <source>
        <dbReference type="ARBA" id="ARBA00022771"/>
    </source>
</evidence>
<keyword evidence="1" id="KW-0479">Metal-binding</keyword>
<dbReference type="Proteomes" id="UP001162164">
    <property type="component" value="Unassembled WGS sequence"/>
</dbReference>
<evidence type="ECO:0000313" key="8">
    <source>
        <dbReference type="EMBL" id="KAJ8966442.1"/>
    </source>
</evidence>
<dbReference type="Pfam" id="PF05485">
    <property type="entry name" value="THAP"/>
    <property type="match status" value="1"/>
</dbReference>
<feature type="domain" description="THAP-type" evidence="7">
    <location>
        <begin position="1"/>
        <end position="83"/>
    </location>
</feature>
<evidence type="ECO:0000256" key="3">
    <source>
        <dbReference type="ARBA" id="ARBA00022833"/>
    </source>
</evidence>
<reference evidence="8" key="1">
    <citation type="journal article" date="2023" name="Insect Mol. Biol.">
        <title>Genome sequencing provides insights into the evolution of gene families encoding plant cell wall-degrading enzymes in longhorned beetles.</title>
        <authorList>
            <person name="Shin N.R."/>
            <person name="Okamura Y."/>
            <person name="Kirsch R."/>
            <person name="Pauchet Y."/>
        </authorList>
    </citation>
    <scope>NUCLEOTIDE SEQUENCE</scope>
    <source>
        <strain evidence="8">MMC_N1</strain>
    </source>
</reference>
<dbReference type="SUPFAM" id="SSF57716">
    <property type="entry name" value="Glucocorticoid receptor-like (DNA-binding domain)"/>
    <property type="match status" value="1"/>
</dbReference>
<name>A0ABQ9IUX9_9CUCU</name>
<dbReference type="InterPro" id="IPR006612">
    <property type="entry name" value="THAP_Znf"/>
</dbReference>
<organism evidence="8 9">
    <name type="scientific">Molorchus minor</name>
    <dbReference type="NCBI Taxonomy" id="1323400"/>
    <lineage>
        <taxon>Eukaryota</taxon>
        <taxon>Metazoa</taxon>
        <taxon>Ecdysozoa</taxon>
        <taxon>Arthropoda</taxon>
        <taxon>Hexapoda</taxon>
        <taxon>Insecta</taxon>
        <taxon>Pterygota</taxon>
        <taxon>Neoptera</taxon>
        <taxon>Endopterygota</taxon>
        <taxon>Coleoptera</taxon>
        <taxon>Polyphaga</taxon>
        <taxon>Cucujiformia</taxon>
        <taxon>Chrysomeloidea</taxon>
        <taxon>Cerambycidae</taxon>
        <taxon>Lamiinae</taxon>
        <taxon>Monochamini</taxon>
        <taxon>Molorchus</taxon>
    </lineage>
</organism>
<protein>
    <recommendedName>
        <fullName evidence="7">THAP-type domain-containing protein</fullName>
    </recommendedName>
</protein>
<dbReference type="PROSITE" id="PS50950">
    <property type="entry name" value="ZF_THAP"/>
    <property type="match status" value="1"/>
</dbReference>
<keyword evidence="4 5" id="KW-0238">DNA-binding</keyword>
<proteinExistence type="predicted"/>
<keyword evidence="3" id="KW-0862">Zinc</keyword>
<keyword evidence="2 5" id="KW-0863">Zinc-finger</keyword>
<evidence type="ECO:0000256" key="6">
    <source>
        <dbReference type="SAM" id="MobiDB-lite"/>
    </source>
</evidence>
<evidence type="ECO:0000256" key="1">
    <source>
        <dbReference type="ARBA" id="ARBA00022723"/>
    </source>
</evidence>
<keyword evidence="9" id="KW-1185">Reference proteome</keyword>
<evidence type="ECO:0000259" key="7">
    <source>
        <dbReference type="PROSITE" id="PS50950"/>
    </source>
</evidence>
<dbReference type="EMBL" id="JAPWTJ010002370">
    <property type="protein sequence ID" value="KAJ8966442.1"/>
    <property type="molecule type" value="Genomic_DNA"/>
</dbReference>
<evidence type="ECO:0000256" key="5">
    <source>
        <dbReference type="PROSITE-ProRule" id="PRU00309"/>
    </source>
</evidence>
<comment type="caution">
    <text evidence="8">The sequence shown here is derived from an EMBL/GenBank/DDBJ whole genome shotgun (WGS) entry which is preliminary data.</text>
</comment>
<gene>
    <name evidence="8" type="ORF">NQ317_012683</name>
</gene>
<dbReference type="InterPro" id="IPR038441">
    <property type="entry name" value="THAP_Znf_sf"/>
</dbReference>